<accession>A0ABX1UWA6</accession>
<organism evidence="1 2">
    <name type="scientific">Acinetobacter terrestris</name>
    <dbReference type="NCBI Taxonomy" id="2529843"/>
    <lineage>
        <taxon>Bacteria</taxon>
        <taxon>Pseudomonadati</taxon>
        <taxon>Pseudomonadota</taxon>
        <taxon>Gammaproteobacteria</taxon>
        <taxon>Moraxellales</taxon>
        <taxon>Moraxellaceae</taxon>
        <taxon>Acinetobacter</taxon>
        <taxon>Acinetobacter Taxon 24</taxon>
    </lineage>
</organism>
<name>A0ABX1UWA6_9GAMM</name>
<protein>
    <submittedName>
        <fullName evidence="1">Uncharacterized protein</fullName>
    </submittedName>
</protein>
<dbReference type="RefSeq" id="WP_214646314.1">
    <property type="nucleotide sequence ID" value="NZ_JABERJ010000026.1"/>
</dbReference>
<evidence type="ECO:0000313" key="2">
    <source>
        <dbReference type="Proteomes" id="UP000555322"/>
    </source>
</evidence>
<evidence type="ECO:0000313" key="1">
    <source>
        <dbReference type="EMBL" id="NNH26946.1"/>
    </source>
</evidence>
<comment type="caution">
    <text evidence="1">The sequence shown here is derived from an EMBL/GenBank/DDBJ whole genome shotgun (WGS) entry which is preliminary data.</text>
</comment>
<keyword evidence="2" id="KW-1185">Reference proteome</keyword>
<proteinExistence type="predicted"/>
<sequence>MPYCRLKKYSKVKMPNTNSLVAIEQIYNFLKVTPDYKMNNQFDKLKDFFFELNDHKIGDFESPAPLKFIFNFNKSWISMDAVAAPDFNNKTLFLNWVTARLNIMA</sequence>
<dbReference type="Proteomes" id="UP000555322">
    <property type="component" value="Unassembled WGS sequence"/>
</dbReference>
<reference evidence="1 2" key="1">
    <citation type="submission" date="2020-04" db="EMBL/GenBank/DDBJ databases">
        <title>Acinetobacter Taxon 24.</title>
        <authorList>
            <person name="Nemec A."/>
            <person name="Radolfova-Krizova L."/>
            <person name="Higgins P.G."/>
            <person name="Spanelova P."/>
        </authorList>
    </citation>
    <scope>NUCLEOTIDE SEQUENCE [LARGE SCALE GENOMIC DNA]</scope>
    <source>
        <strain evidence="1 2">ANC 5084</strain>
    </source>
</reference>
<gene>
    <name evidence="1" type="ORF">HLH15_10845</name>
</gene>
<dbReference type="EMBL" id="JABERJ010000026">
    <property type="protein sequence ID" value="NNH26946.1"/>
    <property type="molecule type" value="Genomic_DNA"/>
</dbReference>